<protein>
    <submittedName>
        <fullName evidence="1">Uncharacterized protein</fullName>
    </submittedName>
</protein>
<reference evidence="1" key="1">
    <citation type="journal article" date="2023" name="bioRxiv">
        <title>Improved chromosome-level genome assembly for marigold (Tagetes erecta).</title>
        <authorList>
            <person name="Jiang F."/>
            <person name="Yuan L."/>
            <person name="Wang S."/>
            <person name="Wang H."/>
            <person name="Xu D."/>
            <person name="Wang A."/>
            <person name="Fan W."/>
        </authorList>
    </citation>
    <scope>NUCLEOTIDE SEQUENCE</scope>
    <source>
        <strain evidence="1">WSJ</strain>
        <tissue evidence="1">Leaf</tissue>
    </source>
</reference>
<comment type="caution">
    <text evidence="1">The sequence shown here is derived from an EMBL/GenBank/DDBJ whole genome shotgun (WGS) entry which is preliminary data.</text>
</comment>
<proteinExistence type="predicted"/>
<gene>
    <name evidence="1" type="ORF">QVD17_10190</name>
</gene>
<keyword evidence="2" id="KW-1185">Reference proteome</keyword>
<organism evidence="1 2">
    <name type="scientific">Tagetes erecta</name>
    <name type="common">African marigold</name>
    <dbReference type="NCBI Taxonomy" id="13708"/>
    <lineage>
        <taxon>Eukaryota</taxon>
        <taxon>Viridiplantae</taxon>
        <taxon>Streptophyta</taxon>
        <taxon>Embryophyta</taxon>
        <taxon>Tracheophyta</taxon>
        <taxon>Spermatophyta</taxon>
        <taxon>Magnoliopsida</taxon>
        <taxon>eudicotyledons</taxon>
        <taxon>Gunneridae</taxon>
        <taxon>Pentapetalae</taxon>
        <taxon>asterids</taxon>
        <taxon>campanulids</taxon>
        <taxon>Asterales</taxon>
        <taxon>Asteraceae</taxon>
        <taxon>Asteroideae</taxon>
        <taxon>Heliantheae alliance</taxon>
        <taxon>Tageteae</taxon>
        <taxon>Tagetes</taxon>
    </lineage>
</organism>
<dbReference type="EMBL" id="JAUHHV010000002">
    <property type="protein sequence ID" value="KAK1433280.1"/>
    <property type="molecule type" value="Genomic_DNA"/>
</dbReference>
<dbReference type="Proteomes" id="UP001229421">
    <property type="component" value="Unassembled WGS sequence"/>
</dbReference>
<accession>A0AAD8L0L9</accession>
<sequence>MPCILNNFFKAYGFGFSWIHPTFIPMSNKIVVSNGLMNQSEGLLNDMVLANHQPLWYSEAVAGNFKRLARQMILK</sequence>
<evidence type="ECO:0000313" key="1">
    <source>
        <dbReference type="EMBL" id="KAK1433280.1"/>
    </source>
</evidence>
<name>A0AAD8L0L9_TARER</name>
<dbReference type="AlphaFoldDB" id="A0AAD8L0L9"/>
<evidence type="ECO:0000313" key="2">
    <source>
        <dbReference type="Proteomes" id="UP001229421"/>
    </source>
</evidence>